<dbReference type="AlphaFoldDB" id="A0A1I0U0F5"/>
<dbReference type="SUPFAM" id="SSF88659">
    <property type="entry name" value="Sigma3 and sigma4 domains of RNA polymerase sigma factors"/>
    <property type="match status" value="1"/>
</dbReference>
<dbReference type="EMBL" id="FOJS01000095">
    <property type="protein sequence ID" value="SFA57400.1"/>
    <property type="molecule type" value="Genomic_DNA"/>
</dbReference>
<proteinExistence type="predicted"/>
<dbReference type="CDD" id="cd06171">
    <property type="entry name" value="Sigma70_r4"/>
    <property type="match status" value="1"/>
</dbReference>
<evidence type="ECO:0000259" key="1">
    <source>
        <dbReference type="Pfam" id="PF04545"/>
    </source>
</evidence>
<feature type="domain" description="RNA polymerase sigma-70 region 4" evidence="1">
    <location>
        <begin position="144"/>
        <end position="192"/>
    </location>
</feature>
<name>A0A1I0U0F5_9BACL</name>
<accession>A0A1I0U0F5</accession>
<dbReference type="Pfam" id="PF04545">
    <property type="entry name" value="Sigma70_r4"/>
    <property type="match status" value="1"/>
</dbReference>
<dbReference type="Proteomes" id="UP000198650">
    <property type="component" value="Unassembled WGS sequence"/>
</dbReference>
<dbReference type="InterPro" id="IPR007630">
    <property type="entry name" value="RNA_pol_sigma70_r4"/>
</dbReference>
<keyword evidence="3" id="KW-1185">Reference proteome</keyword>
<dbReference type="InterPro" id="IPR014284">
    <property type="entry name" value="RNA_pol_sigma-70_dom"/>
</dbReference>
<dbReference type="InterPro" id="IPR013324">
    <property type="entry name" value="RNA_pol_sigma_r3/r4-like"/>
</dbReference>
<dbReference type="GO" id="GO:0006352">
    <property type="term" value="P:DNA-templated transcription initiation"/>
    <property type="evidence" value="ECO:0007669"/>
    <property type="project" value="InterPro"/>
</dbReference>
<dbReference type="GO" id="GO:0003700">
    <property type="term" value="F:DNA-binding transcription factor activity"/>
    <property type="evidence" value="ECO:0007669"/>
    <property type="project" value="InterPro"/>
</dbReference>
<dbReference type="NCBIfam" id="TIGR02937">
    <property type="entry name" value="sigma70-ECF"/>
    <property type="match status" value="1"/>
</dbReference>
<evidence type="ECO:0000313" key="2">
    <source>
        <dbReference type="EMBL" id="SFA57400.1"/>
    </source>
</evidence>
<organism evidence="2 3">
    <name type="scientific">Parageobacillus thermantarcticus</name>
    <dbReference type="NCBI Taxonomy" id="186116"/>
    <lineage>
        <taxon>Bacteria</taxon>
        <taxon>Bacillati</taxon>
        <taxon>Bacillota</taxon>
        <taxon>Bacilli</taxon>
        <taxon>Bacillales</taxon>
        <taxon>Anoxybacillaceae</taxon>
        <taxon>Parageobacillus</taxon>
    </lineage>
</organism>
<gene>
    <name evidence="2" type="ORF">SAMN05192569_10954</name>
</gene>
<protein>
    <submittedName>
        <fullName evidence="2">RNA polymerase sigma factor, sigma-70 family</fullName>
    </submittedName>
</protein>
<dbReference type="RefSeq" id="WP_090952523.1">
    <property type="nucleotide sequence ID" value="NZ_FOJS01000095.1"/>
</dbReference>
<evidence type="ECO:0000313" key="3">
    <source>
        <dbReference type="Proteomes" id="UP000198650"/>
    </source>
</evidence>
<reference evidence="3" key="1">
    <citation type="submission" date="2016-10" db="EMBL/GenBank/DDBJ databases">
        <authorList>
            <person name="Varghese N."/>
            <person name="Submissions S."/>
        </authorList>
    </citation>
    <scope>NUCLEOTIDE SEQUENCE [LARGE SCALE GENOMIC DNA]</scope>
    <source>
        <strain evidence="3">M1</strain>
    </source>
</reference>
<dbReference type="STRING" id="186116.SAMN05192569_10954"/>
<sequence>MGKKKQNSSSDKVTQFFADHQKALENPIIKGFLVNKNNYKLVVKAIMEPTKENREKVDEAFTKHYHQVKRIKYINNLIRFVSIDYDKKVRKLNQRFLLILDQPLSDNDRSTMKDLIIDNNINLDAIEKLSLKNQIQNERLYKSLDVLTQKQVFILEMIYVNHLSLREIAAILGSTPQNVSNLHKKALKKLQKEIS</sequence>
<dbReference type="Gene3D" id="1.20.140.160">
    <property type="match status" value="1"/>
</dbReference>
<dbReference type="OrthoDB" id="2450987at2"/>